<dbReference type="Pfam" id="PF01451">
    <property type="entry name" value="LMWPc"/>
    <property type="match status" value="1"/>
</dbReference>
<sequence length="151" mass="17131">MKILFLCTGNTCRSCMAEVIFNSLKNESFHIAFSAGLAAIPYSKTSLNSALIVKDEFGIDIKDRYAVKLTEELINDSDLILTMTSYMRELIIHKFPEYKEKVFSLNSYVGIEGDIIDPYGGNIDVYNNTFKELKNSILLLLNKLEEDKGIR</sequence>
<comment type="caution">
    <text evidence="2">The sequence shown here is derived from an EMBL/GenBank/DDBJ whole genome shotgun (WGS) entry which is preliminary data.</text>
</comment>
<gene>
    <name evidence="2" type="ORF">GCM10008905_26860</name>
</gene>
<reference evidence="2 3" key="1">
    <citation type="journal article" date="2019" name="Int. J. Syst. Evol. Microbiol.">
        <title>The Global Catalogue of Microorganisms (GCM) 10K type strain sequencing project: providing services to taxonomists for standard genome sequencing and annotation.</title>
        <authorList>
            <consortium name="The Broad Institute Genomics Platform"/>
            <consortium name="The Broad Institute Genome Sequencing Center for Infectious Disease"/>
            <person name="Wu L."/>
            <person name="Ma J."/>
        </authorList>
    </citation>
    <scope>NUCLEOTIDE SEQUENCE [LARGE SCALE GENOMIC DNA]</scope>
    <source>
        <strain evidence="2 3">JCM 1405</strain>
    </source>
</reference>
<dbReference type="PANTHER" id="PTHR11717:SF31">
    <property type="entry name" value="LOW MOLECULAR WEIGHT PROTEIN-TYROSINE-PHOSPHATASE ETP-RELATED"/>
    <property type="match status" value="1"/>
</dbReference>
<protein>
    <submittedName>
        <fullName evidence="2">Low molecular weight protein arginine phosphatase</fullName>
    </submittedName>
</protein>
<dbReference type="Proteomes" id="UP001500339">
    <property type="component" value="Unassembled WGS sequence"/>
</dbReference>
<dbReference type="InterPro" id="IPR050438">
    <property type="entry name" value="LMW_PTPase"/>
</dbReference>
<evidence type="ECO:0000313" key="3">
    <source>
        <dbReference type="Proteomes" id="UP001500339"/>
    </source>
</evidence>
<evidence type="ECO:0000259" key="1">
    <source>
        <dbReference type="SMART" id="SM00226"/>
    </source>
</evidence>
<dbReference type="InterPro" id="IPR023485">
    <property type="entry name" value="Ptyr_pPase"/>
</dbReference>
<dbReference type="CDD" id="cd16344">
    <property type="entry name" value="LMWPAP"/>
    <property type="match status" value="1"/>
</dbReference>
<name>A0ABN1J487_9CLOT</name>
<evidence type="ECO:0000313" key="2">
    <source>
        <dbReference type="EMBL" id="GAA0728241.1"/>
    </source>
</evidence>
<dbReference type="InterPro" id="IPR036196">
    <property type="entry name" value="Ptyr_pPase_sf"/>
</dbReference>
<dbReference type="Gene3D" id="3.40.50.2300">
    <property type="match status" value="1"/>
</dbReference>
<dbReference type="EMBL" id="BAAACF010000003">
    <property type="protein sequence ID" value="GAA0728241.1"/>
    <property type="molecule type" value="Genomic_DNA"/>
</dbReference>
<keyword evidence="3" id="KW-1185">Reference proteome</keyword>
<organism evidence="2 3">
    <name type="scientific">Clostridium malenominatum</name>
    <dbReference type="NCBI Taxonomy" id="1539"/>
    <lineage>
        <taxon>Bacteria</taxon>
        <taxon>Bacillati</taxon>
        <taxon>Bacillota</taxon>
        <taxon>Clostridia</taxon>
        <taxon>Eubacteriales</taxon>
        <taxon>Clostridiaceae</taxon>
        <taxon>Clostridium</taxon>
    </lineage>
</organism>
<dbReference type="SUPFAM" id="SSF52788">
    <property type="entry name" value="Phosphotyrosine protein phosphatases I"/>
    <property type="match status" value="1"/>
</dbReference>
<accession>A0ABN1J487</accession>
<dbReference type="SMART" id="SM00226">
    <property type="entry name" value="LMWPc"/>
    <property type="match status" value="1"/>
</dbReference>
<dbReference type="PANTHER" id="PTHR11717">
    <property type="entry name" value="LOW MOLECULAR WEIGHT PROTEIN TYROSINE PHOSPHATASE"/>
    <property type="match status" value="1"/>
</dbReference>
<proteinExistence type="predicted"/>
<feature type="domain" description="Phosphotyrosine protein phosphatase I" evidence="1">
    <location>
        <begin position="1"/>
        <end position="143"/>
    </location>
</feature>
<dbReference type="RefSeq" id="WP_343770444.1">
    <property type="nucleotide sequence ID" value="NZ_BAAACF010000003.1"/>
</dbReference>